<comment type="caution">
    <text evidence="1">The sequence shown here is derived from an EMBL/GenBank/DDBJ whole genome shotgun (WGS) entry which is preliminary data.</text>
</comment>
<proteinExistence type="predicted"/>
<keyword evidence="2" id="KW-1185">Reference proteome</keyword>
<protein>
    <submittedName>
        <fullName evidence="1">Uncharacterized protein</fullName>
    </submittedName>
</protein>
<dbReference type="NCBIfam" id="NF047558">
    <property type="entry name" value="TPR_END_plus"/>
    <property type="match status" value="1"/>
</dbReference>
<evidence type="ECO:0000313" key="2">
    <source>
        <dbReference type="Proteomes" id="UP000645610"/>
    </source>
</evidence>
<dbReference type="Pfam" id="PF20329">
    <property type="entry name" value="DUF6624"/>
    <property type="match status" value="1"/>
</dbReference>
<dbReference type="EMBL" id="JADQDP010000003">
    <property type="protein sequence ID" value="MBF9142700.1"/>
    <property type="molecule type" value="Genomic_DNA"/>
</dbReference>
<evidence type="ECO:0000313" key="1">
    <source>
        <dbReference type="EMBL" id="MBF9142700.1"/>
    </source>
</evidence>
<organism evidence="1 2">
    <name type="scientific">Hymenobacter properus</name>
    <dbReference type="NCBI Taxonomy" id="2791026"/>
    <lineage>
        <taxon>Bacteria</taxon>
        <taxon>Pseudomonadati</taxon>
        <taxon>Bacteroidota</taxon>
        <taxon>Cytophagia</taxon>
        <taxon>Cytophagales</taxon>
        <taxon>Hymenobacteraceae</taxon>
        <taxon>Hymenobacter</taxon>
    </lineage>
</organism>
<dbReference type="AlphaFoldDB" id="A0A931BF16"/>
<name>A0A931BF16_9BACT</name>
<dbReference type="Proteomes" id="UP000645610">
    <property type="component" value="Unassembled WGS sequence"/>
</dbReference>
<gene>
    <name evidence="1" type="ORF">I2I01_13715</name>
</gene>
<dbReference type="InterPro" id="IPR046732">
    <property type="entry name" value="DUF6624"/>
</dbReference>
<reference evidence="1 2" key="1">
    <citation type="submission" date="2020-11" db="EMBL/GenBank/DDBJ databases">
        <authorList>
            <person name="Kim M.K."/>
        </authorList>
    </citation>
    <scope>NUCLEOTIDE SEQUENCE [LARGE SCALE GENOMIC DNA]</scope>
    <source>
        <strain evidence="1 2">BT439</strain>
    </source>
</reference>
<sequence>MYDQAFKAKDSKPTSTDLYNAACSWALAGDAKKAFAYLDRATMAGWDNPAHVKQDADLRGLHSDKRWAPMLQKLEATVAKTEANLNQPLKRELEGIYTTDQGVRSKVDSVRKKFGMKSPQWDALMAEMRTIDERNTKRVTEIIDQYGWPGKNLVGRMGSLTAFLVIQHADAPVQQKYLPMMREAAAKGELAKGNLALLEDRVLVRQGKPQIYGSQLRTNPDTQKMEFSPIEDEAHVDERRSAVGLEPIAVYAKRFGLDYAPPQK</sequence>
<accession>A0A931BF16</accession>